<sequence length="81" mass="9574">MHETPRTPASFCGRNEVNEQLRNDTEVTEYHPISLAPVFVYIHARMYKKIYRAIGAKLCDGFEYEFLNQTSYDNFVYIFVN</sequence>
<keyword evidence="2" id="KW-1185">Reference proteome</keyword>
<accession>A0ABD2WFL5</accession>
<dbReference type="AlphaFoldDB" id="A0ABD2WFL5"/>
<gene>
    <name evidence="1" type="ORF">TKK_013739</name>
</gene>
<name>A0ABD2WFL5_9HYME</name>
<organism evidence="1 2">
    <name type="scientific">Trichogramma kaykai</name>
    <dbReference type="NCBI Taxonomy" id="54128"/>
    <lineage>
        <taxon>Eukaryota</taxon>
        <taxon>Metazoa</taxon>
        <taxon>Ecdysozoa</taxon>
        <taxon>Arthropoda</taxon>
        <taxon>Hexapoda</taxon>
        <taxon>Insecta</taxon>
        <taxon>Pterygota</taxon>
        <taxon>Neoptera</taxon>
        <taxon>Endopterygota</taxon>
        <taxon>Hymenoptera</taxon>
        <taxon>Apocrita</taxon>
        <taxon>Proctotrupomorpha</taxon>
        <taxon>Chalcidoidea</taxon>
        <taxon>Trichogrammatidae</taxon>
        <taxon>Trichogramma</taxon>
    </lineage>
</organism>
<dbReference type="EMBL" id="JBJJXI010000108">
    <property type="protein sequence ID" value="KAL3391840.1"/>
    <property type="molecule type" value="Genomic_DNA"/>
</dbReference>
<dbReference type="Proteomes" id="UP001627154">
    <property type="component" value="Unassembled WGS sequence"/>
</dbReference>
<evidence type="ECO:0000313" key="2">
    <source>
        <dbReference type="Proteomes" id="UP001627154"/>
    </source>
</evidence>
<evidence type="ECO:0000313" key="1">
    <source>
        <dbReference type="EMBL" id="KAL3391840.1"/>
    </source>
</evidence>
<proteinExistence type="predicted"/>
<comment type="caution">
    <text evidence="1">The sequence shown here is derived from an EMBL/GenBank/DDBJ whole genome shotgun (WGS) entry which is preliminary data.</text>
</comment>
<protein>
    <submittedName>
        <fullName evidence="1">Uncharacterized protein</fullName>
    </submittedName>
</protein>
<reference evidence="1 2" key="1">
    <citation type="journal article" date="2024" name="bioRxiv">
        <title>A reference genome for Trichogramma kaykai: A tiny desert-dwelling parasitoid wasp with competing sex-ratio distorters.</title>
        <authorList>
            <person name="Culotta J."/>
            <person name="Lindsey A.R."/>
        </authorList>
    </citation>
    <scope>NUCLEOTIDE SEQUENCE [LARGE SCALE GENOMIC DNA]</scope>
    <source>
        <strain evidence="1 2">KSX58</strain>
    </source>
</reference>